<keyword evidence="3" id="KW-1185">Reference proteome</keyword>
<dbReference type="Proteomes" id="UP001482186">
    <property type="component" value="Unassembled WGS sequence"/>
</dbReference>
<organism evidence="2 3">
    <name type="scientific">Coprococcus ammoniilyticus</name>
    <dbReference type="NCBI Taxonomy" id="2981785"/>
    <lineage>
        <taxon>Bacteria</taxon>
        <taxon>Bacillati</taxon>
        <taxon>Bacillota</taxon>
        <taxon>Clostridia</taxon>
        <taxon>Lachnospirales</taxon>
        <taxon>Lachnospiraceae</taxon>
        <taxon>Coprococcus</taxon>
    </lineage>
</organism>
<evidence type="ECO:0000313" key="3">
    <source>
        <dbReference type="Proteomes" id="UP001482186"/>
    </source>
</evidence>
<protein>
    <recommendedName>
        <fullName evidence="4">Zinc ribbon domain-containing protein</fullName>
    </recommendedName>
</protein>
<evidence type="ECO:0000313" key="2">
    <source>
        <dbReference type="EMBL" id="MEQ2453724.1"/>
    </source>
</evidence>
<comment type="caution">
    <text evidence="2">The sequence shown here is derived from an EMBL/GenBank/DDBJ whole genome shotgun (WGS) entry which is preliminary data.</text>
</comment>
<dbReference type="RefSeq" id="WP_262529068.1">
    <property type="nucleotide sequence ID" value="NZ_JAOQJS010000001.1"/>
</dbReference>
<gene>
    <name evidence="2" type="ORF">AAAT04_06640</name>
</gene>
<feature type="transmembrane region" description="Helical" evidence="1">
    <location>
        <begin position="95"/>
        <end position="117"/>
    </location>
</feature>
<evidence type="ECO:0008006" key="4">
    <source>
        <dbReference type="Google" id="ProtNLM"/>
    </source>
</evidence>
<keyword evidence="1" id="KW-0472">Membrane</keyword>
<keyword evidence="1" id="KW-0812">Transmembrane</keyword>
<sequence>MYCSNCGAEIEGEVCPVCGMKMPQTYTQQAEMYYGNQPNQQAGMYYNGQPNQQAGMYYNSQPNQQAAMYYENSSAQQIIPDYGNQPQKQKKKSKAGLIIGFAAGILVLVIVAVIIYFKSDFYIGPKESERLVNEVMTAYGSINDADIDNVLKCIDESGTGTNMVTDMIENLEYIESIGIHYSFDYEIQSIEKADKDTIEDLCDNLYEESKVSDKIKSAFVCKTEYTISYTDETRSDTENLSFVCYKKGDKWYIYCSDDNGFECGELISSKLVDQFMSGIEEADTDKIVSLVDSKCVSDNDIETLSSSFEVLQSMGVEYTIDYKITSSKKADEEDIKDVCETLYNDASEADKINCAYICDVDFSITMSYLGETETGDNKMSLICYEKEGKWYIGGTVEN</sequence>
<keyword evidence="1" id="KW-1133">Transmembrane helix</keyword>
<dbReference type="EMBL" id="JBBNFM010000003">
    <property type="protein sequence ID" value="MEQ2453724.1"/>
    <property type="molecule type" value="Genomic_DNA"/>
</dbReference>
<name>A0ABV1EGK4_9FIRM</name>
<accession>A0ABV1EGK4</accession>
<evidence type="ECO:0000256" key="1">
    <source>
        <dbReference type="SAM" id="Phobius"/>
    </source>
</evidence>
<reference evidence="2 3" key="1">
    <citation type="submission" date="2024-04" db="EMBL/GenBank/DDBJ databases">
        <title>Human intestinal bacterial collection.</title>
        <authorList>
            <person name="Pauvert C."/>
            <person name="Hitch T.C.A."/>
            <person name="Clavel T."/>
        </authorList>
    </citation>
    <scope>NUCLEOTIDE SEQUENCE [LARGE SCALE GENOMIC DNA]</scope>
    <source>
        <strain evidence="2 3">CLA-AA-H141</strain>
    </source>
</reference>
<proteinExistence type="predicted"/>